<dbReference type="SMART" id="SM00316">
    <property type="entry name" value="S1"/>
    <property type="match status" value="2"/>
</dbReference>
<comment type="catalytic activity">
    <reaction evidence="1 8">
        <text>Exonucleolytic cleavage in the 3'- to 5'-direction to yield nucleoside 5'-phosphates.</text>
        <dbReference type="EC" id="3.1.13.1"/>
    </reaction>
</comment>
<evidence type="ECO:0000259" key="10">
    <source>
        <dbReference type="PROSITE" id="PS50126"/>
    </source>
</evidence>
<dbReference type="InterPro" id="IPR012340">
    <property type="entry name" value="NA-bd_OB-fold"/>
</dbReference>
<dbReference type="PROSITE" id="PS50126">
    <property type="entry name" value="S1"/>
    <property type="match status" value="1"/>
</dbReference>
<dbReference type="SMART" id="SM00357">
    <property type="entry name" value="CSP"/>
    <property type="match status" value="2"/>
</dbReference>
<dbReference type="Proteomes" id="UP000003027">
    <property type="component" value="Unassembled WGS sequence"/>
</dbReference>
<feature type="compositionally biased region" description="Basic and acidic residues" evidence="9">
    <location>
        <begin position="755"/>
        <end position="776"/>
    </location>
</feature>
<feature type="region of interest" description="Disordered" evidence="9">
    <location>
        <begin position="753"/>
        <end position="878"/>
    </location>
</feature>
<evidence type="ECO:0000256" key="7">
    <source>
        <dbReference type="ARBA" id="ARBA00022884"/>
    </source>
</evidence>
<dbReference type="InterPro" id="IPR011129">
    <property type="entry name" value="CSD"/>
</dbReference>
<feature type="domain" description="S1 motif" evidence="10">
    <location>
        <begin position="668"/>
        <end position="749"/>
    </location>
</feature>
<evidence type="ECO:0000256" key="5">
    <source>
        <dbReference type="ARBA" id="ARBA00022801"/>
    </source>
</evidence>
<keyword evidence="12" id="KW-1185">Reference proteome</keyword>
<proteinExistence type="inferred from homology"/>
<evidence type="ECO:0000256" key="6">
    <source>
        <dbReference type="ARBA" id="ARBA00022839"/>
    </source>
</evidence>
<dbReference type="HAMAP" id="MF_01895">
    <property type="entry name" value="RNase_R"/>
    <property type="match status" value="1"/>
</dbReference>
<name>A0ABP2EGJ9_YERMW</name>
<evidence type="ECO:0000256" key="3">
    <source>
        <dbReference type="ARBA" id="ARBA00022490"/>
    </source>
</evidence>
<evidence type="ECO:0000256" key="9">
    <source>
        <dbReference type="SAM" id="MobiDB-lite"/>
    </source>
</evidence>
<dbReference type="Gene3D" id="2.40.50.140">
    <property type="entry name" value="Nucleic acid-binding proteins"/>
    <property type="match status" value="3"/>
</dbReference>
<dbReference type="Pfam" id="PF08461">
    <property type="entry name" value="WHD_RNase_R"/>
    <property type="match status" value="1"/>
</dbReference>
<dbReference type="NCBIfam" id="NF008648">
    <property type="entry name" value="PRK11642.1"/>
    <property type="match status" value="1"/>
</dbReference>
<dbReference type="CDD" id="cd04471">
    <property type="entry name" value="S1_RNase_R"/>
    <property type="match status" value="1"/>
</dbReference>
<dbReference type="InterPro" id="IPR013668">
    <property type="entry name" value="RNase_R_HTH_12"/>
</dbReference>
<dbReference type="Pfam" id="PF00773">
    <property type="entry name" value="RNB"/>
    <property type="match status" value="1"/>
</dbReference>
<evidence type="ECO:0000313" key="12">
    <source>
        <dbReference type="Proteomes" id="UP000003027"/>
    </source>
</evidence>
<dbReference type="NCBIfam" id="TIGR00358">
    <property type="entry name" value="3_prime_RNase"/>
    <property type="match status" value="1"/>
</dbReference>
<evidence type="ECO:0000256" key="2">
    <source>
        <dbReference type="ARBA" id="ARBA00004496"/>
    </source>
</evidence>
<dbReference type="InterPro" id="IPR011805">
    <property type="entry name" value="RNase_R"/>
</dbReference>
<dbReference type="InterPro" id="IPR001900">
    <property type="entry name" value="RNase_II/R"/>
</dbReference>
<evidence type="ECO:0000256" key="4">
    <source>
        <dbReference type="ARBA" id="ARBA00022722"/>
    </source>
</evidence>
<feature type="compositionally biased region" description="Basic residues" evidence="9">
    <location>
        <begin position="846"/>
        <end position="872"/>
    </location>
</feature>
<protein>
    <recommendedName>
        <fullName evidence="8">Ribonuclease R</fullName>
        <shortName evidence="8">RNase R</shortName>
        <ecNumber evidence="8">3.1.13.1</ecNumber>
    </recommendedName>
</protein>
<comment type="function">
    <text evidence="8">3'-5' exoribonuclease that releases 5'-nucleoside monophosphates and is involved in maturation of structured RNAs.</text>
</comment>
<dbReference type="CDD" id="cd00090">
    <property type="entry name" value="HTH_ARSR"/>
    <property type="match status" value="1"/>
</dbReference>
<dbReference type="PANTHER" id="PTHR23355:SF9">
    <property type="entry name" value="DIS3-LIKE EXONUCLEASE 2"/>
    <property type="match status" value="1"/>
</dbReference>
<gene>
    <name evidence="8" type="primary">rnr</name>
    <name evidence="11" type="ORF">ymoll0001_5700</name>
</gene>
<keyword evidence="4 8" id="KW-0540">Nuclease</keyword>
<dbReference type="Pfam" id="PF00575">
    <property type="entry name" value="S1"/>
    <property type="match status" value="1"/>
</dbReference>
<dbReference type="SUPFAM" id="SSF50249">
    <property type="entry name" value="Nucleic acid-binding proteins"/>
    <property type="match status" value="4"/>
</dbReference>
<dbReference type="InterPro" id="IPR003029">
    <property type="entry name" value="S1_domain"/>
</dbReference>
<evidence type="ECO:0000256" key="8">
    <source>
        <dbReference type="HAMAP-Rule" id="MF_01895"/>
    </source>
</evidence>
<evidence type="ECO:0000256" key="1">
    <source>
        <dbReference type="ARBA" id="ARBA00001849"/>
    </source>
</evidence>
<organism evidence="11 12">
    <name type="scientific">Yersinia mollaretii (strain ATCC 43969 / DSM 18520 / CIP 103324 / CNY 7263 / WAIP 204)</name>
    <dbReference type="NCBI Taxonomy" id="349967"/>
    <lineage>
        <taxon>Bacteria</taxon>
        <taxon>Pseudomonadati</taxon>
        <taxon>Pseudomonadota</taxon>
        <taxon>Gammaproteobacteria</taxon>
        <taxon>Enterobacterales</taxon>
        <taxon>Yersiniaceae</taxon>
        <taxon>Yersinia</taxon>
    </lineage>
</organism>
<dbReference type="InterPro" id="IPR040476">
    <property type="entry name" value="CSD2"/>
</dbReference>
<dbReference type="EMBL" id="AALD02000019">
    <property type="protein sequence ID" value="EEQ10416.1"/>
    <property type="molecule type" value="Genomic_DNA"/>
</dbReference>
<comment type="subcellular location">
    <subcellularLocation>
        <location evidence="2 8">Cytoplasm</location>
    </subcellularLocation>
</comment>
<sequence>MQQPPATLSPKGIQPAADNGGTAMSQDPFLEREAEKYESPIPSREFILTHLAKRETPASREELANELNLTGEEALEALRRRLRAMERDGQLIFTRRQCYALPERLDLLRGTVIGHRDGFGFLRVEGSKDDLYLSAEQMKTAIHGDVVLAQAVGADRKGRREARIVRVLVPKTSQIVGRYFTDAGTGFVVPDDGRLSFDILIPPESINGARMGYMVVVELTQRPTRRTKAVGKIVEVLGENMGTSMAVDIALRTHEIPHTWPPQVEKQVADLKEQVPEEAKKGRVDLRNLPLVTIDGEDARDFDDAVYCEKKRGGGWRLWVAIADVSYYVRPRTALDDEARSRGNSVYFPSQVIPMLPEVLSNGLCSLNPQVDRLCMVCEMTISAQGKLSSSKFYEAVMSSHARLTYTKVWRIIDGEESLREQYKPLVPHLLELHTMYKALDQARAERGGIAFETEEAKFIFNAERRIERIESTVRNDAHKLIEECMILANIAAARFVEKHNEPALFRVHDRPSDDHISALRSVLNELGLTLGGGLKPEPKDYAVLMDEVADRPDHEMLQTMLLRSMKQAIYDPENRGHFGLALASYGHFTSPIRRYPDLAMHRAIKYQLAKEQGNVKERWTPTGGWHSEYEEMLQLGEHCSMTERRADEATRNVADWLKCDFMQDQVGKEFTGIIASVTGFGFFVRLDDLFIDGLVHVSSLDNDYYRYDNIGQRLIGESSGMVYRLGDTVEIRVEAVHMDERKIDFALVSSARKPRGEGKTARDKAKKADGQRSMRDTSSSRGGRGSASGAPRRDRAPTGDRAPAGAGQKRPRRAKKPANFEPDSAFRPVEAAAPLDDKAIAEKKAKAKAKRASAKTKKIAAATKAKRAKKKTSSDQS</sequence>
<dbReference type="InterPro" id="IPR013223">
    <property type="entry name" value="RNase_B_OB_dom"/>
</dbReference>
<keyword evidence="7 8" id="KW-0694">RNA-binding</keyword>
<feature type="compositionally biased region" description="Basic and acidic residues" evidence="9">
    <location>
        <begin position="836"/>
        <end position="845"/>
    </location>
</feature>
<dbReference type="NCBIfam" id="TIGR02063">
    <property type="entry name" value="RNase_R"/>
    <property type="match status" value="1"/>
</dbReference>
<dbReference type="Pfam" id="PF17876">
    <property type="entry name" value="CSD2"/>
    <property type="match status" value="1"/>
</dbReference>
<feature type="region of interest" description="Disordered" evidence="9">
    <location>
        <begin position="1"/>
        <end position="28"/>
    </location>
</feature>
<keyword evidence="5 8" id="KW-0378">Hydrolase</keyword>
<comment type="similarity">
    <text evidence="8">Belongs to the RNR ribonuclease family. RNase R subfamily.</text>
</comment>
<keyword evidence="6 8" id="KW-0269">Exonuclease</keyword>
<dbReference type="InterPro" id="IPR004476">
    <property type="entry name" value="RNase_II/RNase_R"/>
</dbReference>
<dbReference type="EC" id="3.1.13.1" evidence="8"/>
<dbReference type="PANTHER" id="PTHR23355">
    <property type="entry name" value="RIBONUCLEASE"/>
    <property type="match status" value="1"/>
</dbReference>
<evidence type="ECO:0000313" key="11">
    <source>
        <dbReference type="EMBL" id="EEQ10416.1"/>
    </source>
</evidence>
<reference evidence="11" key="1">
    <citation type="submission" date="2008-12" db="EMBL/GenBank/DDBJ databases">
        <title>Annotation of the Yersinia mollaretii ATCC 43969 genome.</title>
        <authorList>
            <person name="Read T.D."/>
            <person name="Akmal A."/>
            <person name="Bishop-Lilly K."/>
            <person name="Chen P.E."/>
            <person name="Cook C."/>
            <person name="Kiley M.P."/>
            <person name="Lentz S."/>
            <person name="Mateczun A."/>
            <person name="Nagarajan N."/>
            <person name="Nolan N."/>
            <person name="Osborne B.I."/>
            <person name="Pop M."/>
            <person name="Sozhamannan S."/>
            <person name="Stewart A.C."/>
            <person name="Sulakvelidze A."/>
            <person name="Thomason B."/>
            <person name="Willner K."/>
            <person name="Zwick M.E."/>
        </authorList>
    </citation>
    <scope>NUCLEOTIDE SEQUENCE [LARGE SCALE GENOMIC DNA]</scope>
    <source>
        <strain evidence="11">ATCC 43969</strain>
    </source>
</reference>
<accession>A0ABP2EGJ9</accession>
<dbReference type="InterPro" id="IPR050180">
    <property type="entry name" value="RNR_Ribonuclease"/>
</dbReference>
<comment type="subunit">
    <text evidence="8">Monomer.</text>
</comment>
<dbReference type="Pfam" id="PF08206">
    <property type="entry name" value="OB_RNB"/>
    <property type="match status" value="1"/>
</dbReference>
<dbReference type="SMART" id="SM00955">
    <property type="entry name" value="RNB"/>
    <property type="match status" value="1"/>
</dbReference>
<dbReference type="InterPro" id="IPR011991">
    <property type="entry name" value="ArsR-like_HTH"/>
</dbReference>
<keyword evidence="3 8" id="KW-0963">Cytoplasm</keyword>
<comment type="caution">
    <text evidence="11">The sequence shown here is derived from an EMBL/GenBank/DDBJ whole genome shotgun (WGS) entry which is preliminary data.</text>
</comment>